<proteinExistence type="predicted"/>
<name>A0A2H3AHN2_9AGAR</name>
<reference evidence="2" key="1">
    <citation type="journal article" date="2017" name="Nat. Ecol. Evol.">
        <title>Genome expansion and lineage-specific genetic innovations in the forest pathogenic fungi Armillaria.</title>
        <authorList>
            <person name="Sipos G."/>
            <person name="Prasanna A.N."/>
            <person name="Walter M.C."/>
            <person name="O'Connor E."/>
            <person name="Balint B."/>
            <person name="Krizsan K."/>
            <person name="Kiss B."/>
            <person name="Hess J."/>
            <person name="Varga T."/>
            <person name="Slot J."/>
            <person name="Riley R."/>
            <person name="Boka B."/>
            <person name="Rigling D."/>
            <person name="Barry K."/>
            <person name="Lee J."/>
            <person name="Mihaltcheva S."/>
            <person name="LaButti K."/>
            <person name="Lipzen A."/>
            <person name="Waldron R."/>
            <person name="Moloney N.M."/>
            <person name="Sperisen C."/>
            <person name="Kredics L."/>
            <person name="Vagvoelgyi C."/>
            <person name="Patrignani A."/>
            <person name="Fitzpatrick D."/>
            <person name="Nagy I."/>
            <person name="Doyle S."/>
            <person name="Anderson J.B."/>
            <person name="Grigoriev I.V."/>
            <person name="Gueldener U."/>
            <person name="Muensterkoetter M."/>
            <person name="Nagy L.G."/>
        </authorList>
    </citation>
    <scope>NUCLEOTIDE SEQUENCE [LARGE SCALE GENOMIC DNA]</scope>
    <source>
        <strain evidence="2">28-4</strain>
    </source>
</reference>
<dbReference type="Proteomes" id="UP000218334">
    <property type="component" value="Unassembled WGS sequence"/>
</dbReference>
<organism evidence="1 2">
    <name type="scientific">Armillaria solidipes</name>
    <dbReference type="NCBI Taxonomy" id="1076256"/>
    <lineage>
        <taxon>Eukaryota</taxon>
        <taxon>Fungi</taxon>
        <taxon>Dikarya</taxon>
        <taxon>Basidiomycota</taxon>
        <taxon>Agaricomycotina</taxon>
        <taxon>Agaricomycetes</taxon>
        <taxon>Agaricomycetidae</taxon>
        <taxon>Agaricales</taxon>
        <taxon>Marasmiineae</taxon>
        <taxon>Physalacriaceae</taxon>
        <taxon>Armillaria</taxon>
    </lineage>
</organism>
<keyword evidence="2" id="KW-1185">Reference proteome</keyword>
<gene>
    <name evidence="1" type="ORF">ARMSODRAFT_967708</name>
</gene>
<dbReference type="AlphaFoldDB" id="A0A2H3AHN2"/>
<protein>
    <submittedName>
        <fullName evidence="1">Uncharacterized protein</fullName>
    </submittedName>
</protein>
<feature type="non-terminal residue" evidence="1">
    <location>
        <position position="172"/>
    </location>
</feature>
<accession>A0A2H3AHN2</accession>
<evidence type="ECO:0000313" key="2">
    <source>
        <dbReference type="Proteomes" id="UP000218334"/>
    </source>
</evidence>
<sequence>MPAGAAIKTVVSVEIRCPAFGGHHNPIDESIDLLANRKQGRSFSLSTHRPITHWCSNMSWTPPFLRNLRLGLPTGDHPVMISLSMLFFGFDTIHQANVRGSSAGNLLCTAEKQRGGKPMRMMYSEFSHSADEVARASLWMSSPLEGFESSSSTLTLLTRSLRKMPEALIINL</sequence>
<evidence type="ECO:0000313" key="1">
    <source>
        <dbReference type="EMBL" id="PBK58445.1"/>
    </source>
</evidence>
<dbReference type="EMBL" id="KZ293542">
    <property type="protein sequence ID" value="PBK58445.1"/>
    <property type="molecule type" value="Genomic_DNA"/>
</dbReference>